<proteinExistence type="predicted"/>
<dbReference type="InterPro" id="IPR013910">
    <property type="entry name" value="TF_PAP1"/>
</dbReference>
<dbReference type="PANTHER" id="PTHR40621:SF6">
    <property type="entry name" value="AP-1-LIKE TRANSCRIPTION FACTOR YAP1-RELATED"/>
    <property type="match status" value="1"/>
</dbReference>
<dbReference type="Gene3D" id="1.20.5.170">
    <property type="match status" value="1"/>
</dbReference>
<dbReference type="Proteomes" id="UP000268321">
    <property type="component" value="Unassembled WGS sequence"/>
</dbReference>
<sequence>MSETKRPISQVSTDAGHDDKKQNIAMAGPKPIDTEPKSRRTAQNRAAQRKFRERKKRKMKDLEEKVALLEDEKMKALSEQNILRAQIDLLKRELHCVTGLTTVPVLDSLPQAASVPAPKSTATPFTFSSFIDGTNQWSLNTTSTDFNLPLQSLSSQRLPELVSGLSSSSSPLNNTLNMTPSSTESGGIASVMPSFDNQVNHFCNKLRETCGGSCKPVPKVRRWGNPVPPYEESYADAFYTLHNLDSQFQTLFSPGETLSDPLFAPGNPAANLNLPPNKANAQYDSLAFLSDAGFDVSLAFGNSLDDIVEKGAPAAYDDKLASLVTKKSMFGPLAKPNPDLDFSEYVKHTPSSAKSSRSTSESEGHRTASILSFNKSPKIFEEREDVIPAGKKSMKCPKIWDRITAHPRYTEIDIDGLCSELYTKAKFLEKGVVINVNEVNSLIEQSACRKA</sequence>
<dbReference type="GO" id="GO:0090575">
    <property type="term" value="C:RNA polymerase II transcription regulator complex"/>
    <property type="evidence" value="ECO:0007669"/>
    <property type="project" value="TreeGrafter"/>
</dbReference>
<dbReference type="Pfam" id="PF00170">
    <property type="entry name" value="bZIP_1"/>
    <property type="match status" value="1"/>
</dbReference>
<dbReference type="OrthoDB" id="5380163at2759"/>
<dbReference type="PROSITE" id="PS50217">
    <property type="entry name" value="BZIP"/>
    <property type="match status" value="1"/>
</dbReference>
<evidence type="ECO:0000313" key="7">
    <source>
        <dbReference type="EMBL" id="RKP31147.1"/>
    </source>
</evidence>
<reference evidence="6" key="2">
    <citation type="submission" date="2018-08" db="EMBL/GenBank/DDBJ databases">
        <title>Leveraging single-cell genomics to expand the Fungal Tree of Life.</title>
        <authorList>
            <consortium name="DOE Joint Genome Institute"/>
            <person name="Ahrendt S.R."/>
            <person name="Quandt C.A."/>
            <person name="Ciobanu D."/>
            <person name="Clum A."/>
            <person name="Salamov A."/>
            <person name="Andreopoulos B."/>
            <person name="Cheng J.-F."/>
            <person name="Woyke T."/>
            <person name="Pelin A."/>
            <person name="Henrissat B."/>
            <person name="Reynolds N."/>
            <person name="Benny G.L."/>
            <person name="Smith M.E."/>
            <person name="James T.Y."/>
            <person name="Grigoriev I.V."/>
        </authorList>
    </citation>
    <scope>NUCLEOTIDE SEQUENCE</scope>
    <source>
        <strain evidence="6">Baker2002</strain>
    </source>
</reference>
<dbReference type="Gene3D" id="1.10.238.100">
    <property type="entry name" value="YAP1 redox domain. Chain B"/>
    <property type="match status" value="1"/>
</dbReference>
<name>A0A4P9Z6X4_9ASCO</name>
<dbReference type="EMBL" id="ML004446">
    <property type="protein sequence ID" value="RKP31147.1"/>
    <property type="molecule type" value="Genomic_DNA"/>
</dbReference>
<dbReference type="GO" id="GO:0001228">
    <property type="term" value="F:DNA-binding transcription activator activity, RNA polymerase II-specific"/>
    <property type="evidence" value="ECO:0007669"/>
    <property type="project" value="TreeGrafter"/>
</dbReference>
<keyword evidence="8" id="KW-1185">Reference proteome</keyword>
<protein>
    <submittedName>
        <fullName evidence="6">PAP1-domain-containing protein</fullName>
    </submittedName>
</protein>
<dbReference type="InterPro" id="IPR046347">
    <property type="entry name" value="bZIP_sf"/>
</dbReference>
<dbReference type="GO" id="GO:0005737">
    <property type="term" value="C:cytoplasm"/>
    <property type="evidence" value="ECO:0007669"/>
    <property type="project" value="UniProtKB-SubCell"/>
</dbReference>
<dbReference type="Pfam" id="PF08601">
    <property type="entry name" value="PAP1"/>
    <property type="match status" value="1"/>
</dbReference>
<organism evidence="6 8">
    <name type="scientific">Metschnikowia bicuspidata</name>
    <dbReference type="NCBI Taxonomy" id="27322"/>
    <lineage>
        <taxon>Eukaryota</taxon>
        <taxon>Fungi</taxon>
        <taxon>Dikarya</taxon>
        <taxon>Ascomycota</taxon>
        <taxon>Saccharomycotina</taxon>
        <taxon>Pichiomycetes</taxon>
        <taxon>Metschnikowiaceae</taxon>
        <taxon>Metschnikowia</taxon>
    </lineage>
</organism>
<evidence type="ECO:0000313" key="6">
    <source>
        <dbReference type="EMBL" id="RKP28366.1"/>
    </source>
</evidence>
<gene>
    <name evidence="7" type="ORF">METBISCDRAFT_22694</name>
    <name evidence="6" type="ORF">METBISCDRAFT_25134</name>
</gene>
<evidence type="ECO:0000259" key="5">
    <source>
        <dbReference type="PROSITE" id="PS50217"/>
    </source>
</evidence>
<dbReference type="SMART" id="SM00338">
    <property type="entry name" value="BRLZ"/>
    <property type="match status" value="1"/>
</dbReference>
<dbReference type="PANTHER" id="PTHR40621">
    <property type="entry name" value="TRANSCRIPTION FACTOR KAPC-RELATED"/>
    <property type="match status" value="1"/>
</dbReference>
<evidence type="ECO:0000256" key="2">
    <source>
        <dbReference type="ARBA" id="ARBA00004496"/>
    </source>
</evidence>
<feature type="region of interest" description="Disordered" evidence="4">
    <location>
        <begin position="341"/>
        <end position="367"/>
    </location>
</feature>
<dbReference type="SUPFAM" id="SSF111430">
    <property type="entry name" value="YAP1 redox domain"/>
    <property type="match status" value="1"/>
</dbReference>
<feature type="domain" description="BZIP" evidence="5">
    <location>
        <begin position="34"/>
        <end position="97"/>
    </location>
</feature>
<evidence type="ECO:0000256" key="3">
    <source>
        <dbReference type="ARBA" id="ARBA00023242"/>
    </source>
</evidence>
<dbReference type="SUPFAM" id="SSF57959">
    <property type="entry name" value="Leucine zipper domain"/>
    <property type="match status" value="1"/>
</dbReference>
<dbReference type="GO" id="GO:0034599">
    <property type="term" value="P:cellular response to oxidative stress"/>
    <property type="evidence" value="ECO:0007669"/>
    <property type="project" value="UniProtKB-ARBA"/>
</dbReference>
<dbReference type="InterPro" id="IPR050936">
    <property type="entry name" value="AP-1-like"/>
</dbReference>
<comment type="subcellular location">
    <subcellularLocation>
        <location evidence="2">Cytoplasm</location>
    </subcellularLocation>
    <subcellularLocation>
        <location evidence="1">Nucleus</location>
    </subcellularLocation>
</comment>
<evidence type="ECO:0000313" key="8">
    <source>
        <dbReference type="Proteomes" id="UP000268321"/>
    </source>
</evidence>
<keyword evidence="3" id="KW-0539">Nucleus</keyword>
<dbReference type="AlphaFoldDB" id="A0A4P9Z6X4"/>
<dbReference type="PROSITE" id="PS00036">
    <property type="entry name" value="BZIP_BASIC"/>
    <property type="match status" value="1"/>
</dbReference>
<dbReference type="InterPro" id="IPR023167">
    <property type="entry name" value="Yap1_redox_dom_sf"/>
</dbReference>
<evidence type="ECO:0000256" key="4">
    <source>
        <dbReference type="SAM" id="MobiDB-lite"/>
    </source>
</evidence>
<evidence type="ECO:0000256" key="1">
    <source>
        <dbReference type="ARBA" id="ARBA00004123"/>
    </source>
</evidence>
<reference evidence="8" key="1">
    <citation type="journal article" date="2018" name="Nat. Microbiol.">
        <title>Leveraging single-cell genomics to expand the fungal tree of life.</title>
        <authorList>
            <person name="Ahrendt S.R."/>
            <person name="Quandt C.A."/>
            <person name="Ciobanu D."/>
            <person name="Clum A."/>
            <person name="Salamov A."/>
            <person name="Andreopoulos B."/>
            <person name="Cheng J.F."/>
            <person name="Woyke T."/>
            <person name="Pelin A."/>
            <person name="Henrissat B."/>
            <person name="Reynolds N.K."/>
            <person name="Benny G.L."/>
            <person name="Smith M.E."/>
            <person name="James T.Y."/>
            <person name="Grigoriev I.V."/>
        </authorList>
    </citation>
    <scope>NUCLEOTIDE SEQUENCE [LARGE SCALE GENOMIC DNA]</scope>
    <source>
        <strain evidence="8">Baker2002</strain>
    </source>
</reference>
<dbReference type="GO" id="GO:0000976">
    <property type="term" value="F:transcription cis-regulatory region binding"/>
    <property type="evidence" value="ECO:0007669"/>
    <property type="project" value="InterPro"/>
</dbReference>
<dbReference type="EMBL" id="ML004902">
    <property type="protein sequence ID" value="RKP28366.1"/>
    <property type="molecule type" value="Genomic_DNA"/>
</dbReference>
<dbReference type="FunFam" id="1.20.5.170:FF:000067">
    <property type="entry name" value="BZIP transcription factor"/>
    <property type="match status" value="1"/>
</dbReference>
<dbReference type="InterPro" id="IPR004827">
    <property type="entry name" value="bZIP"/>
</dbReference>
<feature type="region of interest" description="Disordered" evidence="4">
    <location>
        <begin position="1"/>
        <end position="60"/>
    </location>
</feature>
<feature type="compositionally biased region" description="Basic residues" evidence="4">
    <location>
        <begin position="39"/>
        <end position="59"/>
    </location>
</feature>
<accession>A0A4P9Z6X4</accession>